<feature type="non-terminal residue" evidence="2">
    <location>
        <position position="1"/>
    </location>
</feature>
<dbReference type="InterPro" id="IPR020936">
    <property type="entry name" value="TrhO"/>
</dbReference>
<dbReference type="PANTHER" id="PTHR43268:SF6">
    <property type="entry name" value="THIOSULFATE SULFURTRANSFERASE_RHODANESE-LIKE DOMAIN-CONTAINING PROTEIN 2"/>
    <property type="match status" value="1"/>
</dbReference>
<evidence type="ECO:0000313" key="2">
    <source>
        <dbReference type="EMBL" id="CAE8659487.1"/>
    </source>
</evidence>
<sequence>KEVVSLFGDCYSDNPIERPKGKPAKDRQGSAEEDSVKGDPTTTTAAPTTTIAAPTTATTTTTDLQLKKDIAFYKKLFDSAVVAERSSACPPGRHLSPPAFHEMLTAAQAKQDVVLFDARNVYETNIGSFSAPGVHRIDPKTRQYTDLPRFFAKNRQ</sequence>
<feature type="compositionally biased region" description="Basic and acidic residues" evidence="1">
    <location>
        <begin position="15"/>
        <end position="37"/>
    </location>
</feature>
<reference evidence="2" key="1">
    <citation type="submission" date="2021-02" db="EMBL/GenBank/DDBJ databases">
        <authorList>
            <person name="Dougan E. K."/>
            <person name="Rhodes N."/>
            <person name="Thang M."/>
            <person name="Chan C."/>
        </authorList>
    </citation>
    <scope>NUCLEOTIDE SEQUENCE</scope>
</reference>
<dbReference type="PANTHER" id="PTHR43268">
    <property type="entry name" value="THIOSULFATE SULFURTRANSFERASE/RHODANESE-LIKE DOMAIN-CONTAINING PROTEIN 2"/>
    <property type="match status" value="1"/>
</dbReference>
<evidence type="ECO:0008006" key="4">
    <source>
        <dbReference type="Google" id="ProtNLM"/>
    </source>
</evidence>
<dbReference type="AlphaFoldDB" id="A0A813IW18"/>
<dbReference type="Proteomes" id="UP000626109">
    <property type="component" value="Unassembled WGS sequence"/>
</dbReference>
<organism evidence="2 3">
    <name type="scientific">Polarella glacialis</name>
    <name type="common">Dinoflagellate</name>
    <dbReference type="NCBI Taxonomy" id="89957"/>
    <lineage>
        <taxon>Eukaryota</taxon>
        <taxon>Sar</taxon>
        <taxon>Alveolata</taxon>
        <taxon>Dinophyceae</taxon>
        <taxon>Suessiales</taxon>
        <taxon>Suessiaceae</taxon>
        <taxon>Polarella</taxon>
    </lineage>
</organism>
<comment type="caution">
    <text evidence="2">The sequence shown here is derived from an EMBL/GenBank/DDBJ whole genome shotgun (WGS) entry which is preliminary data.</text>
</comment>
<dbReference type="EMBL" id="CAJNNW010016625">
    <property type="protein sequence ID" value="CAE8659487.1"/>
    <property type="molecule type" value="Genomic_DNA"/>
</dbReference>
<dbReference type="InterPro" id="IPR036873">
    <property type="entry name" value="Rhodanese-like_dom_sf"/>
</dbReference>
<name>A0A813IW18_POLGL</name>
<feature type="non-terminal residue" evidence="2">
    <location>
        <position position="156"/>
    </location>
</feature>
<protein>
    <recommendedName>
        <fullName evidence="4">Rhodanese domain-containing protein</fullName>
    </recommendedName>
</protein>
<accession>A0A813IW18</accession>
<evidence type="ECO:0000256" key="1">
    <source>
        <dbReference type="SAM" id="MobiDB-lite"/>
    </source>
</evidence>
<feature type="region of interest" description="Disordered" evidence="1">
    <location>
        <begin position="1"/>
        <end position="60"/>
    </location>
</feature>
<gene>
    <name evidence="2" type="ORF">PGLA2088_LOCUS13777</name>
</gene>
<dbReference type="Gene3D" id="3.40.250.10">
    <property type="entry name" value="Rhodanese-like domain"/>
    <property type="match status" value="1"/>
</dbReference>
<proteinExistence type="predicted"/>
<feature type="compositionally biased region" description="Low complexity" evidence="1">
    <location>
        <begin position="40"/>
        <end position="60"/>
    </location>
</feature>
<evidence type="ECO:0000313" key="3">
    <source>
        <dbReference type="Proteomes" id="UP000626109"/>
    </source>
</evidence>